<dbReference type="InParanoid" id="A0A2P5ICX0"/>
<accession>A0A2P5ICX0</accession>
<evidence type="ECO:0000313" key="1">
    <source>
        <dbReference type="EMBL" id="POS80364.1"/>
    </source>
</evidence>
<reference evidence="1" key="1">
    <citation type="submission" date="2017-09" db="EMBL/GenBank/DDBJ databases">
        <title>Polyketide synthases of a Diaporthe helianthi virulent isolate.</title>
        <authorList>
            <person name="Baroncelli R."/>
        </authorList>
    </citation>
    <scope>NUCLEOTIDE SEQUENCE [LARGE SCALE GENOMIC DNA]</scope>
    <source>
        <strain evidence="1">7/96</strain>
    </source>
</reference>
<gene>
    <name evidence="1" type="ORF">DHEL01_v201255</name>
</gene>
<dbReference type="PANTHER" id="PTHR36847:SF1">
    <property type="entry name" value="AMIDOLIGASE ENZYME"/>
    <property type="match status" value="1"/>
</dbReference>
<keyword evidence="2" id="KW-1185">Reference proteome</keyword>
<dbReference type="EMBL" id="MAVT02000055">
    <property type="protein sequence ID" value="POS80364.1"/>
    <property type="molecule type" value="Genomic_DNA"/>
</dbReference>
<dbReference type="Pfam" id="PF12224">
    <property type="entry name" value="Amidoligase_2"/>
    <property type="match status" value="1"/>
</dbReference>
<organism evidence="1 2">
    <name type="scientific">Diaporthe helianthi</name>
    <dbReference type="NCBI Taxonomy" id="158607"/>
    <lineage>
        <taxon>Eukaryota</taxon>
        <taxon>Fungi</taxon>
        <taxon>Dikarya</taxon>
        <taxon>Ascomycota</taxon>
        <taxon>Pezizomycotina</taxon>
        <taxon>Sordariomycetes</taxon>
        <taxon>Sordariomycetidae</taxon>
        <taxon>Diaporthales</taxon>
        <taxon>Diaporthaceae</taxon>
        <taxon>Diaporthe</taxon>
    </lineage>
</organism>
<proteinExistence type="predicted"/>
<dbReference type="PANTHER" id="PTHR36847">
    <property type="entry name" value="AMIDOLIGASE ENZYME"/>
    <property type="match status" value="1"/>
</dbReference>
<dbReference type="OrthoDB" id="412402at2759"/>
<dbReference type="InterPro" id="IPR022025">
    <property type="entry name" value="Amidoligase_2"/>
</dbReference>
<evidence type="ECO:0008006" key="3">
    <source>
        <dbReference type="Google" id="ProtNLM"/>
    </source>
</evidence>
<sequence length="376" mass="42247">MGGLAVLAKIGVEIEFLVALERETEGQRHERGEHDRYFIPLEQRQPSTLVNGIPARKYISQILRDAGIPAVTDHDTRLGREEVHQAAGRFRGQGPLDIEDEYAFWAVKPESSNMIIMSHFAVFDFVGLEFASRKLKTSAQGFREIGEALRVLRRHVLVATSTSCGTHVHVDAATLSLQERKYFLCLYILAERELFSMTAPHRRLENKWCGPICEVSRLAEDAEDVLRARGQFDEDEQPPAAMLAAMKALILDCASTEDLQKAISKNQAPPFDRGALVLKRVGHRSYTFEFRHFQVSLDPEVIEQFVLLCVALILAARGLGGPGRPSFDEMYEAFGRIEGWKDLMTTVGLQNKIGFWQQLLSTYPFAGASRPEEGRS</sequence>
<name>A0A2P5ICX0_DIAHE</name>
<dbReference type="AlphaFoldDB" id="A0A2P5ICX0"/>
<evidence type="ECO:0000313" key="2">
    <source>
        <dbReference type="Proteomes" id="UP000094444"/>
    </source>
</evidence>
<comment type="caution">
    <text evidence="1">The sequence shown here is derived from an EMBL/GenBank/DDBJ whole genome shotgun (WGS) entry which is preliminary data.</text>
</comment>
<dbReference type="Proteomes" id="UP000094444">
    <property type="component" value="Unassembled WGS sequence"/>
</dbReference>
<protein>
    <recommendedName>
        <fullName evidence="3">Amidoligase enzyme</fullName>
    </recommendedName>
</protein>